<evidence type="ECO:0000256" key="3">
    <source>
        <dbReference type="ARBA" id="ARBA00022692"/>
    </source>
</evidence>
<dbReference type="InterPro" id="IPR004117">
    <property type="entry name" value="7tm6_olfct_rcpt"/>
</dbReference>
<keyword evidence="7" id="KW-0675">Receptor</keyword>
<keyword evidence="2" id="KW-0716">Sensory transduction</keyword>
<evidence type="ECO:0000256" key="7">
    <source>
        <dbReference type="ARBA" id="ARBA00023170"/>
    </source>
</evidence>
<dbReference type="AlphaFoldDB" id="A0A8D9E7Y6"/>
<proteinExistence type="predicted"/>
<evidence type="ECO:0000313" key="10">
    <source>
        <dbReference type="EMBL" id="CAG6744088.1"/>
    </source>
</evidence>
<keyword evidence="6 9" id="KW-0472">Membrane</keyword>
<protein>
    <recommendedName>
        <fullName evidence="11">Odorant receptor</fullName>
    </recommendedName>
</protein>
<evidence type="ECO:0000256" key="6">
    <source>
        <dbReference type="ARBA" id="ARBA00023136"/>
    </source>
</evidence>
<evidence type="ECO:0000256" key="5">
    <source>
        <dbReference type="ARBA" id="ARBA00022989"/>
    </source>
</evidence>
<dbReference type="EMBL" id="HBUF01459530">
    <property type="protein sequence ID" value="CAG6744088.1"/>
    <property type="molecule type" value="Transcribed_RNA"/>
</dbReference>
<dbReference type="GO" id="GO:0016020">
    <property type="term" value="C:membrane"/>
    <property type="evidence" value="ECO:0007669"/>
    <property type="project" value="UniProtKB-SubCell"/>
</dbReference>
<keyword evidence="8" id="KW-0807">Transducer</keyword>
<evidence type="ECO:0000256" key="9">
    <source>
        <dbReference type="SAM" id="Phobius"/>
    </source>
</evidence>
<evidence type="ECO:0000256" key="8">
    <source>
        <dbReference type="ARBA" id="ARBA00023224"/>
    </source>
</evidence>
<evidence type="ECO:0008006" key="11">
    <source>
        <dbReference type="Google" id="ProtNLM"/>
    </source>
</evidence>
<keyword evidence="5 9" id="KW-1133">Transmembrane helix</keyword>
<evidence type="ECO:0000256" key="2">
    <source>
        <dbReference type="ARBA" id="ARBA00022606"/>
    </source>
</evidence>
<evidence type="ECO:0000256" key="1">
    <source>
        <dbReference type="ARBA" id="ARBA00004141"/>
    </source>
</evidence>
<organism evidence="10">
    <name type="scientific">Cacopsylla melanoneura</name>
    <dbReference type="NCBI Taxonomy" id="428564"/>
    <lineage>
        <taxon>Eukaryota</taxon>
        <taxon>Metazoa</taxon>
        <taxon>Ecdysozoa</taxon>
        <taxon>Arthropoda</taxon>
        <taxon>Hexapoda</taxon>
        <taxon>Insecta</taxon>
        <taxon>Pterygota</taxon>
        <taxon>Neoptera</taxon>
        <taxon>Paraneoptera</taxon>
        <taxon>Hemiptera</taxon>
        <taxon>Sternorrhyncha</taxon>
        <taxon>Psylloidea</taxon>
        <taxon>Psyllidae</taxon>
        <taxon>Psyllinae</taxon>
        <taxon>Cacopsylla</taxon>
    </lineage>
</organism>
<evidence type="ECO:0000256" key="4">
    <source>
        <dbReference type="ARBA" id="ARBA00022725"/>
    </source>
</evidence>
<feature type="transmembrane region" description="Helical" evidence="9">
    <location>
        <begin position="122"/>
        <end position="144"/>
    </location>
</feature>
<reference evidence="10" key="1">
    <citation type="submission" date="2021-05" db="EMBL/GenBank/DDBJ databases">
        <authorList>
            <person name="Alioto T."/>
            <person name="Alioto T."/>
            <person name="Gomez Garrido J."/>
        </authorList>
    </citation>
    <scope>NUCLEOTIDE SEQUENCE</scope>
</reference>
<keyword evidence="4" id="KW-0552">Olfaction</keyword>
<dbReference type="GO" id="GO:0004984">
    <property type="term" value="F:olfactory receptor activity"/>
    <property type="evidence" value="ECO:0007669"/>
    <property type="project" value="InterPro"/>
</dbReference>
<keyword evidence="3 9" id="KW-0812">Transmembrane</keyword>
<dbReference type="GO" id="GO:0005549">
    <property type="term" value="F:odorant binding"/>
    <property type="evidence" value="ECO:0007669"/>
    <property type="project" value="InterPro"/>
</dbReference>
<sequence length="296" mass="35566">MNYAQPLLKNRFLLQLMGLLDWEPFQQKWKNKCATIYKRTVHCVIIIALVSHFISTTTRSIRYMPEFYQRLVEDLAFNMWYMECVAYVKHDKQLIKVMKCMKTTFSKANRAVVKDCELKDKVYFWFIFIATTCTICGSILETYIPMPQEEIDLMAYVYKRNRPDRRLQTNFWIPFIDDSESYYFEVLFHVEFYLIFLVIIMGTVTMTAIPLVVTHLLGQYTILCDFIEKLGKDEQSREFYIYYEDLKTNKFILTKKPLRGDIRRRYEQSVFRQVIRFHQELIQFQHEVGSVDTVST</sequence>
<comment type="subcellular location">
    <subcellularLocation>
        <location evidence="1">Membrane</location>
        <topology evidence="1">Multi-pass membrane protein</topology>
    </subcellularLocation>
</comment>
<dbReference type="GO" id="GO:0007165">
    <property type="term" value="P:signal transduction"/>
    <property type="evidence" value="ECO:0007669"/>
    <property type="project" value="UniProtKB-KW"/>
</dbReference>
<dbReference type="Pfam" id="PF02949">
    <property type="entry name" value="7tm_6"/>
    <property type="match status" value="1"/>
</dbReference>
<feature type="transmembrane region" description="Helical" evidence="9">
    <location>
        <begin position="192"/>
        <end position="213"/>
    </location>
</feature>
<accession>A0A8D9E7Y6</accession>
<name>A0A8D9E7Y6_9HEMI</name>